<sequence>MNQHFKALILASGLSQAKVADRIAAKTGNFCTERQIRSWIAEPGKNSRPCPQFAIDAMAEFEAVAKAA</sequence>
<dbReference type="Proteomes" id="UP000637061">
    <property type="component" value="Unassembled WGS sequence"/>
</dbReference>
<evidence type="ECO:0000313" key="1">
    <source>
        <dbReference type="EMBL" id="MBI6883122.1"/>
    </source>
</evidence>
<comment type="caution">
    <text evidence="1">The sequence shown here is derived from an EMBL/GenBank/DDBJ whole genome shotgun (WGS) entry which is preliminary data.</text>
</comment>
<gene>
    <name evidence="1" type="ORF">JEU22_04290</name>
</gene>
<reference evidence="1" key="1">
    <citation type="submission" date="2020-12" db="EMBL/GenBank/DDBJ databases">
        <title>Enhanced detection system for hospital associated transmission using whole genome sequencing surveillance.</title>
        <authorList>
            <person name="Harrison L.H."/>
            <person name="Van Tyne D."/>
            <person name="Marsh J.W."/>
            <person name="Griffith M.P."/>
            <person name="Snyder D.J."/>
            <person name="Cooper V.S."/>
            <person name="Mustapha M."/>
        </authorList>
    </citation>
    <scope>NUCLEOTIDE SEQUENCE</scope>
    <source>
        <strain evidence="1">PSB00042</strain>
    </source>
</reference>
<name>A0A8I1EBR2_PSEPU</name>
<proteinExistence type="predicted"/>
<accession>A0A8I1EBR2</accession>
<evidence type="ECO:0000313" key="2">
    <source>
        <dbReference type="Proteomes" id="UP000637061"/>
    </source>
</evidence>
<dbReference type="EMBL" id="JAEHTE010000002">
    <property type="protein sequence ID" value="MBI6883122.1"/>
    <property type="molecule type" value="Genomic_DNA"/>
</dbReference>
<protein>
    <submittedName>
        <fullName evidence="1">Uncharacterized protein</fullName>
    </submittedName>
</protein>
<dbReference type="RefSeq" id="WP_198746736.1">
    <property type="nucleotide sequence ID" value="NZ_JAEHTE010000002.1"/>
</dbReference>
<dbReference type="AlphaFoldDB" id="A0A8I1EBR2"/>
<organism evidence="1 2">
    <name type="scientific">Pseudomonas putida</name>
    <name type="common">Arthrobacter siderocapsulatus</name>
    <dbReference type="NCBI Taxonomy" id="303"/>
    <lineage>
        <taxon>Bacteria</taxon>
        <taxon>Pseudomonadati</taxon>
        <taxon>Pseudomonadota</taxon>
        <taxon>Gammaproteobacteria</taxon>
        <taxon>Pseudomonadales</taxon>
        <taxon>Pseudomonadaceae</taxon>
        <taxon>Pseudomonas</taxon>
    </lineage>
</organism>